<gene>
    <name evidence="2" type="ORF">SAMN05660866_02773</name>
</gene>
<dbReference type="RefSeq" id="WP_079513205.1">
    <property type="nucleotide sequence ID" value="NZ_FUYL01000008.1"/>
</dbReference>
<evidence type="ECO:0000256" key="1">
    <source>
        <dbReference type="SAM" id="Phobius"/>
    </source>
</evidence>
<dbReference type="STRING" id="561365.SAMN05660866_02773"/>
<dbReference type="Proteomes" id="UP000190339">
    <property type="component" value="Unassembled WGS sequence"/>
</dbReference>
<accession>A0A1T5D6L0</accession>
<dbReference type="OrthoDB" id="821805at2"/>
<feature type="transmembrane region" description="Helical" evidence="1">
    <location>
        <begin position="21"/>
        <end position="42"/>
    </location>
</feature>
<reference evidence="3" key="1">
    <citation type="submission" date="2017-02" db="EMBL/GenBank/DDBJ databases">
        <authorList>
            <person name="Varghese N."/>
            <person name="Submissions S."/>
        </authorList>
    </citation>
    <scope>NUCLEOTIDE SEQUENCE [LARGE SCALE GENOMIC DNA]</scope>
    <source>
        <strain evidence="3">DSM 23546</strain>
    </source>
</reference>
<dbReference type="InterPro" id="IPR045749">
    <property type="entry name" value="DUF6090"/>
</dbReference>
<sequence>MIKFFRKIRQQLLTENKFSRYLLYAIGEIVLVVIGILIALQINNWNESQKDRKAENKALISLKQEFDENDKLLNKLLIIRKKQEKQGRTYLQLITDETIPITQKIAASTLDINNSIWGVTNTVLNGLVNSGGIDRIQNDSLKVLLSNWPNLVDRFKKYEERYIESVRNLEDYENAIIPRPVVKNGNYSHKWPGNYYPNSMDKRLAPLRKDLIKDIKYYNLIGTMTNDLYGSLVLGTDLRNDYKRISQLIIKELNYRGIHPPGN</sequence>
<evidence type="ECO:0000313" key="3">
    <source>
        <dbReference type="Proteomes" id="UP000190339"/>
    </source>
</evidence>
<dbReference type="EMBL" id="FUYL01000008">
    <property type="protein sequence ID" value="SKB67344.1"/>
    <property type="molecule type" value="Genomic_DNA"/>
</dbReference>
<keyword evidence="1" id="KW-0812">Transmembrane</keyword>
<organism evidence="2 3">
    <name type="scientific">Maribacter arcticus</name>
    <dbReference type="NCBI Taxonomy" id="561365"/>
    <lineage>
        <taxon>Bacteria</taxon>
        <taxon>Pseudomonadati</taxon>
        <taxon>Bacteroidota</taxon>
        <taxon>Flavobacteriia</taxon>
        <taxon>Flavobacteriales</taxon>
        <taxon>Flavobacteriaceae</taxon>
        <taxon>Maribacter</taxon>
    </lineage>
</organism>
<name>A0A1T5D6L0_9FLAO</name>
<keyword evidence="1" id="KW-0472">Membrane</keyword>
<evidence type="ECO:0000313" key="2">
    <source>
        <dbReference type="EMBL" id="SKB67344.1"/>
    </source>
</evidence>
<dbReference type="AlphaFoldDB" id="A0A1T5D6L0"/>
<proteinExistence type="predicted"/>
<keyword evidence="1" id="KW-1133">Transmembrane helix</keyword>
<dbReference type="Pfam" id="PF19578">
    <property type="entry name" value="DUF6090"/>
    <property type="match status" value="1"/>
</dbReference>
<protein>
    <submittedName>
        <fullName evidence="2">Uncharacterized protein</fullName>
    </submittedName>
</protein>
<keyword evidence="3" id="KW-1185">Reference proteome</keyword>